<evidence type="ECO:0000256" key="2">
    <source>
        <dbReference type="ARBA" id="ARBA00005877"/>
    </source>
</evidence>
<dbReference type="Gene3D" id="3.10.180.10">
    <property type="entry name" value="2,3-Dihydroxybiphenyl 1,2-Dioxygenase, domain 1"/>
    <property type="match status" value="2"/>
</dbReference>
<dbReference type="FunFam" id="3.10.180.10:FF:000001">
    <property type="entry name" value="4-hydroxyphenylpyruvate dioxygenase"/>
    <property type="match status" value="1"/>
</dbReference>
<dbReference type="InterPro" id="IPR041736">
    <property type="entry name" value="4OHPhenylPyrv_dOase_N"/>
</dbReference>
<keyword evidence="5" id="KW-0408">Iron</keyword>
<feature type="domain" description="VOC" evidence="6">
    <location>
        <begin position="10"/>
        <end position="140"/>
    </location>
</feature>
<dbReference type="NCBIfam" id="TIGR01263">
    <property type="entry name" value="4HPPD"/>
    <property type="match status" value="1"/>
</dbReference>
<evidence type="ECO:0000256" key="1">
    <source>
        <dbReference type="ARBA" id="ARBA00001962"/>
    </source>
</evidence>
<keyword evidence="4" id="KW-0677">Repeat</keyword>
<dbReference type="InterPro" id="IPR041735">
    <property type="entry name" value="4OHPhenylPyrv_dOase_C"/>
</dbReference>
<dbReference type="GO" id="GO:0006572">
    <property type="term" value="P:L-tyrosine catabolic process"/>
    <property type="evidence" value="ECO:0007669"/>
    <property type="project" value="TreeGrafter"/>
</dbReference>
<evidence type="ECO:0000256" key="4">
    <source>
        <dbReference type="ARBA" id="ARBA00022737"/>
    </source>
</evidence>
<dbReference type="InterPro" id="IPR004360">
    <property type="entry name" value="Glyas_Fos-R_dOase_dom"/>
</dbReference>
<organism evidence="7">
    <name type="scientific">uncultured marine group II/III euryarchaeote AD1000_61_A07</name>
    <dbReference type="NCBI Taxonomy" id="1457792"/>
    <lineage>
        <taxon>Archaea</taxon>
        <taxon>Methanobacteriati</taxon>
        <taxon>Methanobacteriota</taxon>
        <taxon>environmental samples</taxon>
    </lineage>
</organism>
<dbReference type="CDD" id="cd07250">
    <property type="entry name" value="HPPD_C_like"/>
    <property type="match status" value="1"/>
</dbReference>
<protein>
    <submittedName>
        <fullName evidence="7">4-hydroxyphenylpyruvate dioxygenase (HPD, hppD)</fullName>
        <ecNumber evidence="7">1.13.11.27</ecNumber>
    </submittedName>
</protein>
<dbReference type="InterPro" id="IPR029068">
    <property type="entry name" value="Glyas_Bleomycin-R_OHBP_Dase"/>
</dbReference>
<dbReference type="PROSITE" id="PS51819">
    <property type="entry name" value="VOC"/>
    <property type="match status" value="2"/>
</dbReference>
<evidence type="ECO:0000256" key="5">
    <source>
        <dbReference type="ARBA" id="ARBA00023004"/>
    </source>
</evidence>
<dbReference type="InterPro" id="IPR005956">
    <property type="entry name" value="4OHPhenylPyrv_dOase"/>
</dbReference>
<dbReference type="GO" id="GO:0003868">
    <property type="term" value="F:4-hydroxyphenylpyruvate dioxygenase activity"/>
    <property type="evidence" value="ECO:0007669"/>
    <property type="project" value="UniProtKB-EC"/>
</dbReference>
<dbReference type="SUPFAM" id="SSF54593">
    <property type="entry name" value="Glyoxalase/Bleomycin resistance protein/Dihydroxybiphenyl dioxygenase"/>
    <property type="match status" value="1"/>
</dbReference>
<comment type="cofactor">
    <cofactor evidence="1">
        <name>Fe cation</name>
        <dbReference type="ChEBI" id="CHEBI:24875"/>
    </cofactor>
</comment>
<feature type="domain" description="VOC" evidence="6">
    <location>
        <begin position="165"/>
        <end position="319"/>
    </location>
</feature>
<evidence type="ECO:0000259" key="6">
    <source>
        <dbReference type="PROSITE" id="PS51819"/>
    </source>
</evidence>
<dbReference type="GO" id="GO:0046872">
    <property type="term" value="F:metal ion binding"/>
    <property type="evidence" value="ECO:0007669"/>
    <property type="project" value="UniProtKB-KW"/>
</dbReference>
<dbReference type="Pfam" id="PF00903">
    <property type="entry name" value="Glyoxalase"/>
    <property type="match status" value="1"/>
</dbReference>
<dbReference type="AlphaFoldDB" id="A0A075FVH8"/>
<dbReference type="PIRSF" id="PIRSF009283">
    <property type="entry name" value="HPP_dOase"/>
    <property type="match status" value="1"/>
</dbReference>
<accession>A0A075FVH8</accession>
<dbReference type="CDD" id="cd08342">
    <property type="entry name" value="HPPD_N_like"/>
    <property type="match status" value="1"/>
</dbReference>
<proteinExistence type="inferred from homology"/>
<sequence>MSDDPLPLKNIHHVELWVGNAKQAAYYYRKAYGYSQIAYSGLETGTREKASYVLQQGQIRLVLSSPLNGNDEMNNHLKNHGDGAKDISFHVDDVDSCFNDTVARGAQSVTEPKDISDEHGTIRYASIRTYGDTIHSFISTSNYSGPFLPGYRADIIEEEPVGLRFVDHIVGNVELGKMNVWADYYANVLGFTQMQHFTDDDISTEYSALMSKVMEGGRGRIKFPLNEPAEGKKKSQIEEYLDFYNGPGVQHMALLTDNIIGAITKLRANGVEFLEVPDTYYDNLLNRVGEIDEDFDTLKKLRILVDRDDEGYLLQLFTKPVQDRPTLFYEIIQRKGSRGFGFGNFKALFEAIERHQSERGNL</sequence>
<keyword evidence="7" id="KW-0560">Oxidoreductase</keyword>
<evidence type="ECO:0000313" key="7">
    <source>
        <dbReference type="EMBL" id="AIE95284.1"/>
    </source>
</evidence>
<keyword evidence="3" id="KW-0479">Metal-binding</keyword>
<evidence type="ECO:0000256" key="3">
    <source>
        <dbReference type="ARBA" id="ARBA00022723"/>
    </source>
</evidence>
<dbReference type="InterPro" id="IPR037523">
    <property type="entry name" value="VOC_core"/>
</dbReference>
<dbReference type="Pfam" id="PF13669">
    <property type="entry name" value="Glyoxalase_4"/>
    <property type="match status" value="1"/>
</dbReference>
<dbReference type="EMBL" id="KF900445">
    <property type="protein sequence ID" value="AIE95284.1"/>
    <property type="molecule type" value="Genomic_DNA"/>
</dbReference>
<keyword evidence="7" id="KW-0223">Dioxygenase</keyword>
<dbReference type="PANTHER" id="PTHR11959:SF1">
    <property type="entry name" value="4-HYDROXYPHENYLPYRUVATE DIOXYGENASE"/>
    <property type="match status" value="1"/>
</dbReference>
<dbReference type="PANTHER" id="PTHR11959">
    <property type="entry name" value="4-HYDROXYPHENYLPYRUVATE DIOXYGENASE"/>
    <property type="match status" value="1"/>
</dbReference>
<comment type="similarity">
    <text evidence="2">Belongs to the 4HPPD family.</text>
</comment>
<keyword evidence="7" id="KW-0670">Pyruvate</keyword>
<name>A0A075FVH8_9EURY</name>
<dbReference type="EC" id="1.13.11.27" evidence="7"/>
<reference evidence="7" key="1">
    <citation type="journal article" date="2014" name="Genome Biol. Evol.">
        <title>Pangenome evidence for extensive interdomain horizontal transfer affecting lineage core and shell genes in uncultured planktonic thaumarchaeota and euryarchaeota.</title>
        <authorList>
            <person name="Deschamps P."/>
            <person name="Zivanovic Y."/>
            <person name="Moreira D."/>
            <person name="Rodriguez-Valera F."/>
            <person name="Lopez-Garcia P."/>
        </authorList>
    </citation>
    <scope>NUCLEOTIDE SEQUENCE</scope>
</reference>
<gene>
    <name evidence="7" type="primary">HPD</name>
    <name evidence="7" type="synonym">hppD</name>
</gene>